<evidence type="ECO:0000256" key="4">
    <source>
        <dbReference type="ARBA" id="ARBA00022729"/>
    </source>
</evidence>
<evidence type="ECO:0000256" key="6">
    <source>
        <dbReference type="ARBA" id="ARBA00056563"/>
    </source>
</evidence>
<comment type="function">
    <text evidence="6">Constitutive protein of the cell wall. Antigen target of host humoral immune response.</text>
</comment>
<evidence type="ECO:0000256" key="2">
    <source>
        <dbReference type="ARBA" id="ARBA00022512"/>
    </source>
</evidence>
<dbReference type="PANTHER" id="PTHR38123:SF4">
    <property type="entry name" value="CELL WALL GALACTOMANNOPROTEIN, PUTATIVE (AFU_ORTHOLOGUE AFUA_4G00870)-RELATED"/>
    <property type="match status" value="1"/>
</dbReference>
<accession>A0A1L9SM84</accession>
<sequence>MKLSILLSLTLTLANASPIIRRDGAAVVSAITTLANQLTALNSTVTSYEGGLAGSLTAVEIQLQDEAVVTDLQAAVTVTQQSANFTETESEEVAVAVLDLEPKIVSVLANLVAKKPDFETGLLGVFSLDALVKSDLQQQKILAARLGDAIVAKLTATYAAVAPLINDEIADQFDSAIAAFSS</sequence>
<dbReference type="InterPro" id="IPR021054">
    <property type="entry name" value="Cell_wall_mannoprotein_1"/>
</dbReference>
<dbReference type="Gene3D" id="1.20.1280.140">
    <property type="match status" value="1"/>
</dbReference>
<organism evidence="10 11">
    <name type="scientific">Penicilliopsis zonata CBS 506.65</name>
    <dbReference type="NCBI Taxonomy" id="1073090"/>
    <lineage>
        <taxon>Eukaryota</taxon>
        <taxon>Fungi</taxon>
        <taxon>Dikarya</taxon>
        <taxon>Ascomycota</taxon>
        <taxon>Pezizomycotina</taxon>
        <taxon>Eurotiomycetes</taxon>
        <taxon>Eurotiomycetidae</taxon>
        <taxon>Eurotiales</taxon>
        <taxon>Aspergillaceae</taxon>
        <taxon>Penicilliopsis</taxon>
    </lineage>
</organism>
<keyword evidence="5" id="KW-0446">Lipid-binding</keyword>
<reference evidence="11" key="1">
    <citation type="journal article" date="2017" name="Genome Biol.">
        <title>Comparative genomics reveals high biological diversity and specific adaptations in the industrially and medically important fungal genus Aspergillus.</title>
        <authorList>
            <person name="de Vries R.P."/>
            <person name="Riley R."/>
            <person name="Wiebenga A."/>
            <person name="Aguilar-Osorio G."/>
            <person name="Amillis S."/>
            <person name="Uchima C.A."/>
            <person name="Anderluh G."/>
            <person name="Asadollahi M."/>
            <person name="Askin M."/>
            <person name="Barry K."/>
            <person name="Battaglia E."/>
            <person name="Bayram O."/>
            <person name="Benocci T."/>
            <person name="Braus-Stromeyer S.A."/>
            <person name="Caldana C."/>
            <person name="Canovas D."/>
            <person name="Cerqueira G.C."/>
            <person name="Chen F."/>
            <person name="Chen W."/>
            <person name="Choi C."/>
            <person name="Clum A."/>
            <person name="Dos Santos R.A."/>
            <person name="Damasio A.R."/>
            <person name="Diallinas G."/>
            <person name="Emri T."/>
            <person name="Fekete E."/>
            <person name="Flipphi M."/>
            <person name="Freyberg S."/>
            <person name="Gallo A."/>
            <person name="Gournas C."/>
            <person name="Habgood R."/>
            <person name="Hainaut M."/>
            <person name="Harispe M.L."/>
            <person name="Henrissat B."/>
            <person name="Hilden K.S."/>
            <person name="Hope R."/>
            <person name="Hossain A."/>
            <person name="Karabika E."/>
            <person name="Karaffa L."/>
            <person name="Karanyi Z."/>
            <person name="Krasevec N."/>
            <person name="Kuo A."/>
            <person name="Kusch H."/>
            <person name="LaButti K."/>
            <person name="Lagendijk E.L."/>
            <person name="Lapidus A."/>
            <person name="Levasseur A."/>
            <person name="Lindquist E."/>
            <person name="Lipzen A."/>
            <person name="Logrieco A.F."/>
            <person name="MacCabe A."/>
            <person name="Maekelae M.R."/>
            <person name="Malavazi I."/>
            <person name="Melin P."/>
            <person name="Meyer V."/>
            <person name="Mielnichuk N."/>
            <person name="Miskei M."/>
            <person name="Molnar A.P."/>
            <person name="Mule G."/>
            <person name="Ngan C.Y."/>
            <person name="Orejas M."/>
            <person name="Orosz E."/>
            <person name="Ouedraogo J.P."/>
            <person name="Overkamp K.M."/>
            <person name="Park H.-S."/>
            <person name="Perrone G."/>
            <person name="Piumi F."/>
            <person name="Punt P.J."/>
            <person name="Ram A.F."/>
            <person name="Ramon A."/>
            <person name="Rauscher S."/>
            <person name="Record E."/>
            <person name="Riano-Pachon D.M."/>
            <person name="Robert V."/>
            <person name="Roehrig J."/>
            <person name="Ruller R."/>
            <person name="Salamov A."/>
            <person name="Salih N.S."/>
            <person name="Samson R.A."/>
            <person name="Sandor E."/>
            <person name="Sanguinetti M."/>
            <person name="Schuetze T."/>
            <person name="Sepcic K."/>
            <person name="Shelest E."/>
            <person name="Sherlock G."/>
            <person name="Sophianopoulou V."/>
            <person name="Squina F.M."/>
            <person name="Sun H."/>
            <person name="Susca A."/>
            <person name="Todd R.B."/>
            <person name="Tsang A."/>
            <person name="Unkles S.E."/>
            <person name="van de Wiele N."/>
            <person name="van Rossen-Uffink D."/>
            <person name="Oliveira J.V."/>
            <person name="Vesth T.C."/>
            <person name="Visser J."/>
            <person name="Yu J.-H."/>
            <person name="Zhou M."/>
            <person name="Andersen M.R."/>
            <person name="Archer D.B."/>
            <person name="Baker S.E."/>
            <person name="Benoit I."/>
            <person name="Brakhage A.A."/>
            <person name="Braus G.H."/>
            <person name="Fischer R."/>
            <person name="Frisvad J.C."/>
            <person name="Goldman G.H."/>
            <person name="Houbraken J."/>
            <person name="Oakley B."/>
            <person name="Pocsi I."/>
            <person name="Scazzocchio C."/>
            <person name="Seiboth B."/>
            <person name="vanKuyk P.A."/>
            <person name="Wortman J."/>
            <person name="Dyer P.S."/>
            <person name="Grigoriev I.V."/>
        </authorList>
    </citation>
    <scope>NUCLEOTIDE SEQUENCE [LARGE SCALE GENOMIC DNA]</scope>
    <source>
        <strain evidence="11">CBS 506.65</strain>
    </source>
</reference>
<evidence type="ECO:0000256" key="7">
    <source>
        <dbReference type="ARBA" id="ARBA00060953"/>
    </source>
</evidence>
<dbReference type="AlphaFoldDB" id="A0A1L9SM84"/>
<dbReference type="PANTHER" id="PTHR38123">
    <property type="entry name" value="CELL WALL SERINE-THREONINE-RICH GALACTOMANNOPROTEIN MP1 (AFU_ORTHOLOGUE AFUA_4G03240)"/>
    <property type="match status" value="1"/>
</dbReference>
<dbReference type="GO" id="GO:0005576">
    <property type="term" value="C:extracellular region"/>
    <property type="evidence" value="ECO:0007669"/>
    <property type="project" value="TreeGrafter"/>
</dbReference>
<evidence type="ECO:0000313" key="11">
    <source>
        <dbReference type="Proteomes" id="UP000184188"/>
    </source>
</evidence>
<dbReference type="GeneID" id="34608894"/>
<dbReference type="FunFam" id="1.20.1280.140:FF:000001">
    <property type="entry name" value="Cell wall serine-threonine-rich galactomannoprotein Mp1"/>
    <property type="match status" value="1"/>
</dbReference>
<feature type="signal peptide" evidence="9">
    <location>
        <begin position="1"/>
        <end position="16"/>
    </location>
</feature>
<gene>
    <name evidence="10" type="ORF">ASPZODRAFT_130113</name>
</gene>
<evidence type="ECO:0000256" key="9">
    <source>
        <dbReference type="SAM" id="SignalP"/>
    </source>
</evidence>
<dbReference type="RefSeq" id="XP_022582674.1">
    <property type="nucleotide sequence ID" value="XM_022722429.1"/>
</dbReference>
<keyword evidence="2" id="KW-0134">Cell wall</keyword>
<dbReference type="Proteomes" id="UP000184188">
    <property type="component" value="Unassembled WGS sequence"/>
</dbReference>
<keyword evidence="11" id="KW-1185">Reference proteome</keyword>
<dbReference type="VEuPathDB" id="FungiDB:ASPZODRAFT_130113"/>
<evidence type="ECO:0000256" key="3">
    <source>
        <dbReference type="ARBA" id="ARBA00022525"/>
    </source>
</evidence>
<dbReference type="EMBL" id="KV878339">
    <property type="protein sequence ID" value="OJJ48164.1"/>
    <property type="molecule type" value="Genomic_DNA"/>
</dbReference>
<dbReference type="Pfam" id="PF12296">
    <property type="entry name" value="HsbA"/>
    <property type="match status" value="1"/>
</dbReference>
<evidence type="ECO:0000256" key="8">
    <source>
        <dbReference type="ARBA" id="ARBA00071527"/>
    </source>
</evidence>
<feature type="chain" id="PRO_5012069651" description="Cell wall mannoprotein 1" evidence="9">
    <location>
        <begin position="17"/>
        <end position="182"/>
    </location>
</feature>
<dbReference type="STRING" id="1073090.A0A1L9SM84"/>
<protein>
    <recommendedName>
        <fullName evidence="8">Cell wall mannoprotein 1</fullName>
    </recommendedName>
</protein>
<name>A0A1L9SM84_9EURO</name>
<keyword evidence="3" id="KW-0964">Secreted</keyword>
<dbReference type="OrthoDB" id="3485059at2759"/>
<comment type="similarity">
    <text evidence="7">Belongs to the cell wall mannoprotein 1 family.</text>
</comment>
<dbReference type="GO" id="GO:0009277">
    <property type="term" value="C:fungal-type cell wall"/>
    <property type="evidence" value="ECO:0007669"/>
    <property type="project" value="UniProtKB-ARBA"/>
</dbReference>
<evidence type="ECO:0000256" key="5">
    <source>
        <dbReference type="ARBA" id="ARBA00023121"/>
    </source>
</evidence>
<dbReference type="GO" id="GO:0008289">
    <property type="term" value="F:lipid binding"/>
    <property type="evidence" value="ECO:0007669"/>
    <property type="project" value="UniProtKB-KW"/>
</dbReference>
<evidence type="ECO:0000256" key="1">
    <source>
        <dbReference type="ARBA" id="ARBA00004191"/>
    </source>
</evidence>
<keyword evidence="4 9" id="KW-0732">Signal</keyword>
<comment type="subcellular location">
    <subcellularLocation>
        <location evidence="1">Secreted</location>
        <location evidence="1">Cell wall</location>
    </subcellularLocation>
</comment>
<evidence type="ECO:0000313" key="10">
    <source>
        <dbReference type="EMBL" id="OJJ48164.1"/>
    </source>
</evidence>
<proteinExistence type="inferred from homology"/>